<evidence type="ECO:0000313" key="2">
    <source>
        <dbReference type="Proteomes" id="UP000510930"/>
    </source>
</evidence>
<organism evidence="1 2">
    <name type="scientific">Carsonella ruddii</name>
    <dbReference type="NCBI Taxonomy" id="114186"/>
    <lineage>
        <taxon>Bacteria</taxon>
        <taxon>Pseudomonadati</taxon>
        <taxon>Pseudomonadota</taxon>
        <taxon>Gammaproteobacteria</taxon>
        <taxon>Oceanospirillales</taxon>
        <taxon>Halomonadaceae</taxon>
        <taxon>Zymobacter group</taxon>
        <taxon>Candidatus Carsonella</taxon>
    </lineage>
</organism>
<protein>
    <submittedName>
        <fullName evidence="1">Uncharacterized protein</fullName>
    </submittedName>
</protein>
<dbReference type="Proteomes" id="UP000510930">
    <property type="component" value="Chromosome"/>
</dbReference>
<sequence>MKNLFVLKKIKNFFSFGKDSFYSFYNFFYKKKKFFFINFYHFKINNFPYLNIFKSIDLVRFKKISLNECLLRKIRLSITGKKNIVFIKNHHLIDKLELFLIRKMTKNKTFFIKNIWFKNKYFICKPYYNMLIKKYFFINDKSNKNIKIKRNFLRCLMNRFY</sequence>
<accession>A0AAE7KM75</accession>
<reference evidence="1 2" key="1">
    <citation type="submission" date="2019-06" db="EMBL/GenBank/DDBJ databases">
        <authorList>
            <person name="Petrone J.R."/>
            <person name="Munoz-Beristain A."/>
            <person name="Russell J.T."/>
            <person name="Rios-Glusberger P."/>
            <person name="Triplett E.W."/>
        </authorList>
    </citation>
    <scope>NUCLEOTIDE SEQUENCE [LARGE SCALE GENOMIC DNA]</scope>
    <source>
        <strain evidence="1">JRPAMB4</strain>
    </source>
</reference>
<dbReference type="EMBL" id="CP041245">
    <property type="protein sequence ID" value="QLK13996.1"/>
    <property type="molecule type" value="Genomic_DNA"/>
</dbReference>
<evidence type="ECO:0000313" key="1">
    <source>
        <dbReference type="EMBL" id="QLK13996.1"/>
    </source>
</evidence>
<name>A0AAE7KM75_CARRU</name>
<dbReference type="RefSeq" id="WP_020915740.1">
    <property type="nucleotide sequence ID" value="NZ_CP012411.1"/>
</dbReference>
<dbReference type="AlphaFoldDB" id="A0AAE7KM75"/>
<proteinExistence type="predicted"/>
<gene>
    <name evidence="1" type="ORF">FK493_00120</name>
</gene>